<dbReference type="InterPro" id="IPR017451">
    <property type="entry name" value="F-box-assoc_interact_dom"/>
</dbReference>
<dbReference type="SUPFAM" id="SSF81383">
    <property type="entry name" value="F-box domain"/>
    <property type="match status" value="1"/>
</dbReference>
<dbReference type="Pfam" id="PF08268">
    <property type="entry name" value="FBA_3"/>
    <property type="match status" value="1"/>
</dbReference>
<keyword evidence="2" id="KW-1185">Reference proteome</keyword>
<dbReference type="SMART" id="SM00256">
    <property type="entry name" value="FBOX"/>
    <property type="match status" value="1"/>
</dbReference>
<dbReference type="InterPro" id="IPR013187">
    <property type="entry name" value="F-box-assoc_dom_typ3"/>
</dbReference>
<dbReference type="NCBIfam" id="TIGR01640">
    <property type="entry name" value="F_box_assoc_1"/>
    <property type="match status" value="1"/>
</dbReference>
<dbReference type="PANTHER" id="PTHR31672">
    <property type="entry name" value="BNACNNG10540D PROTEIN"/>
    <property type="match status" value="1"/>
</dbReference>
<protein>
    <submittedName>
        <fullName evidence="3">F-box/kelch-repeat protein At3g06240</fullName>
    </submittedName>
</protein>
<dbReference type="GeneID" id="110788104"/>
<sequence>MAYEINHANCTAASRCSGALNCIDLSTLLQSPLILLSLSSQIHSALYFRYRVFRQKLRPPAKTNVACAQIIEARFFKEMRSRKKRVPDHEIHIPAELLTEILARLPVKTLLRFRCVCKLWCSLIDSQDFIDMHLRLFQNNRSKTHLLVMEHKNRANGDERIFTIRHADTLRKTAHLHTSNNSYRIIATCNGLVLLWKPNSGRGSDLRLWNPSIRKSFLLPTCLFGDECIRSFSELLLGFSPCSNDYKLVVFRYNDGLAQDVSIAVYSLRNHSWRVNVNRINVPLSFMRGFPTQGDRVFCRGAIYWIGRDPYLPEVKENQKTHLVSFNFDSEDFISVELPDAAEEAFMRYIFLVGESVAVFSEYLRNNCVWVLETDGGFRKDPRLSRVVQWDSGNAFQGISIFLDSRLLYNQESDTFIIHDSNRVNSFNPTTHQVQRLGKSIRGTLTLDTYVESLELHKGTQGQCLTLFP</sequence>
<reference evidence="2" key="1">
    <citation type="journal article" date="2021" name="Nat. Commun.">
        <title>Genomic analyses provide insights into spinach domestication and the genetic basis of agronomic traits.</title>
        <authorList>
            <person name="Cai X."/>
            <person name="Sun X."/>
            <person name="Xu C."/>
            <person name="Sun H."/>
            <person name="Wang X."/>
            <person name="Ge C."/>
            <person name="Zhang Z."/>
            <person name="Wang Q."/>
            <person name="Fei Z."/>
            <person name="Jiao C."/>
            <person name="Wang Q."/>
        </authorList>
    </citation>
    <scope>NUCLEOTIDE SEQUENCE [LARGE SCALE GENOMIC DNA]</scope>
    <source>
        <strain evidence="2">cv. Varoflay</strain>
    </source>
</reference>
<dbReference type="CDD" id="cd22157">
    <property type="entry name" value="F-box_AtFBW1-like"/>
    <property type="match status" value="1"/>
</dbReference>
<dbReference type="Gene3D" id="1.20.1280.50">
    <property type="match status" value="1"/>
</dbReference>
<dbReference type="Pfam" id="PF00646">
    <property type="entry name" value="F-box"/>
    <property type="match status" value="1"/>
</dbReference>
<evidence type="ECO:0000259" key="1">
    <source>
        <dbReference type="PROSITE" id="PS50181"/>
    </source>
</evidence>
<feature type="domain" description="F-box" evidence="1">
    <location>
        <begin position="87"/>
        <end position="132"/>
    </location>
</feature>
<name>A0ABM3QPL8_SPIOL</name>
<gene>
    <name evidence="3" type="primary">LOC110788104</name>
</gene>
<dbReference type="RefSeq" id="XP_056685311.1">
    <property type="nucleotide sequence ID" value="XM_056829333.1"/>
</dbReference>
<dbReference type="Proteomes" id="UP000813463">
    <property type="component" value="Chromosome 5"/>
</dbReference>
<dbReference type="InterPro" id="IPR036047">
    <property type="entry name" value="F-box-like_dom_sf"/>
</dbReference>
<reference evidence="3" key="2">
    <citation type="submission" date="2025-08" db="UniProtKB">
        <authorList>
            <consortium name="RefSeq"/>
        </authorList>
    </citation>
    <scope>IDENTIFICATION</scope>
    <source>
        <tissue evidence="3">Leaf</tissue>
    </source>
</reference>
<dbReference type="InterPro" id="IPR001810">
    <property type="entry name" value="F-box_dom"/>
</dbReference>
<dbReference type="InterPro" id="IPR050796">
    <property type="entry name" value="SCF_F-box_component"/>
</dbReference>
<dbReference type="PROSITE" id="PS50181">
    <property type="entry name" value="FBOX"/>
    <property type="match status" value="1"/>
</dbReference>
<proteinExistence type="predicted"/>
<evidence type="ECO:0000313" key="3">
    <source>
        <dbReference type="RefSeq" id="XP_056685311.1"/>
    </source>
</evidence>
<organism evidence="2 3">
    <name type="scientific">Spinacia oleracea</name>
    <name type="common">Spinach</name>
    <dbReference type="NCBI Taxonomy" id="3562"/>
    <lineage>
        <taxon>Eukaryota</taxon>
        <taxon>Viridiplantae</taxon>
        <taxon>Streptophyta</taxon>
        <taxon>Embryophyta</taxon>
        <taxon>Tracheophyta</taxon>
        <taxon>Spermatophyta</taxon>
        <taxon>Magnoliopsida</taxon>
        <taxon>eudicotyledons</taxon>
        <taxon>Gunneridae</taxon>
        <taxon>Pentapetalae</taxon>
        <taxon>Caryophyllales</taxon>
        <taxon>Chenopodiaceae</taxon>
        <taxon>Chenopodioideae</taxon>
        <taxon>Anserineae</taxon>
        <taxon>Spinacia</taxon>
    </lineage>
</organism>
<dbReference type="PANTHER" id="PTHR31672:SF13">
    <property type="entry name" value="F-BOX PROTEIN CPR30-LIKE"/>
    <property type="match status" value="1"/>
</dbReference>
<accession>A0ABM3QPL8</accession>
<evidence type="ECO:0000313" key="2">
    <source>
        <dbReference type="Proteomes" id="UP000813463"/>
    </source>
</evidence>